<evidence type="ECO:0008006" key="4">
    <source>
        <dbReference type="Google" id="ProtNLM"/>
    </source>
</evidence>
<sequence>MRPRCSLMLLALVALAAAPVRADDPTSIDLAPKWKKGDTVRYEMLGTQVRERDGKEVRNVSTRTLVVVEVVSAGPDGSVLRWTQGTTTFEDPDQDNEPLAKSINMILKNNDLDLELDEDGDYTGVRNWKALRTSGTKVRDEVLSQMSKAGTPKATIEMARLATDKMLATKETIEATFTRQPMLILKPFGKSYELGTPFEYEDELPNPLGGDPFPAKGVCVVKFDKDKGIAHISFKQTPDPKDVTRYVQKFVEDLAKKTGVPAPDELPEVKVNDATDYVVDVTAGWITSVKHTRVFTIDKVTQTETTTLTRREK</sequence>
<dbReference type="EMBL" id="JAGKQQ010000001">
    <property type="protein sequence ID" value="MBP3954512.1"/>
    <property type="molecule type" value="Genomic_DNA"/>
</dbReference>
<protein>
    <recommendedName>
        <fullName evidence="4">DUF4412 domain-containing protein</fullName>
    </recommendedName>
</protein>
<dbReference type="RefSeq" id="WP_210652637.1">
    <property type="nucleotide sequence ID" value="NZ_JAGKQQ010000001.1"/>
</dbReference>
<name>A0ABS5BLC7_9BACT</name>
<dbReference type="Proteomes" id="UP000676565">
    <property type="component" value="Unassembled WGS sequence"/>
</dbReference>
<organism evidence="2 3">
    <name type="scientific">Gemmata palustris</name>
    <dbReference type="NCBI Taxonomy" id="2822762"/>
    <lineage>
        <taxon>Bacteria</taxon>
        <taxon>Pseudomonadati</taxon>
        <taxon>Planctomycetota</taxon>
        <taxon>Planctomycetia</taxon>
        <taxon>Gemmatales</taxon>
        <taxon>Gemmataceae</taxon>
        <taxon>Gemmata</taxon>
    </lineage>
</organism>
<feature type="signal peptide" evidence="1">
    <location>
        <begin position="1"/>
        <end position="22"/>
    </location>
</feature>
<reference evidence="2 3" key="1">
    <citation type="submission" date="2021-04" db="EMBL/GenBank/DDBJ databases">
        <authorList>
            <person name="Ivanova A."/>
        </authorList>
    </citation>
    <scope>NUCLEOTIDE SEQUENCE [LARGE SCALE GENOMIC DNA]</scope>
    <source>
        <strain evidence="2 3">G18</strain>
    </source>
</reference>
<keyword evidence="1" id="KW-0732">Signal</keyword>
<keyword evidence="3" id="KW-1185">Reference proteome</keyword>
<proteinExistence type="predicted"/>
<evidence type="ECO:0000313" key="3">
    <source>
        <dbReference type="Proteomes" id="UP000676565"/>
    </source>
</evidence>
<feature type="chain" id="PRO_5046621809" description="DUF4412 domain-containing protein" evidence="1">
    <location>
        <begin position="23"/>
        <end position="313"/>
    </location>
</feature>
<gene>
    <name evidence="2" type="ORF">J8F10_04340</name>
</gene>
<evidence type="ECO:0000313" key="2">
    <source>
        <dbReference type="EMBL" id="MBP3954512.1"/>
    </source>
</evidence>
<evidence type="ECO:0000256" key="1">
    <source>
        <dbReference type="SAM" id="SignalP"/>
    </source>
</evidence>
<accession>A0ABS5BLC7</accession>
<comment type="caution">
    <text evidence="2">The sequence shown here is derived from an EMBL/GenBank/DDBJ whole genome shotgun (WGS) entry which is preliminary data.</text>
</comment>